<evidence type="ECO:0000256" key="16">
    <source>
        <dbReference type="ARBA" id="ARBA00023212"/>
    </source>
</evidence>
<evidence type="ECO:0000256" key="14">
    <source>
        <dbReference type="ARBA" id="ARBA00023139"/>
    </source>
</evidence>
<keyword evidence="17" id="KW-0449">Lipoprotein</keyword>
<keyword evidence="16" id="KW-0206">Cytoskeleton</keyword>
<dbReference type="Pfam" id="PF06456">
    <property type="entry name" value="Arfaptin"/>
    <property type="match status" value="1"/>
</dbReference>
<evidence type="ECO:0000256" key="20">
    <source>
        <dbReference type="ARBA" id="ARBA00033721"/>
    </source>
</evidence>
<evidence type="ECO:0000256" key="22">
    <source>
        <dbReference type="ARBA" id="ARBA00034105"/>
    </source>
</evidence>
<dbReference type="CDD" id="cd06722">
    <property type="entry name" value="PDZ_PICK1-like"/>
    <property type="match status" value="1"/>
</dbReference>
<keyword evidence="11" id="KW-0106">Calcium</keyword>
<keyword evidence="6" id="KW-0963">Cytoplasm</keyword>
<organism evidence="27">
    <name type="scientific">Darwinula stevensoni</name>
    <dbReference type="NCBI Taxonomy" id="69355"/>
    <lineage>
        <taxon>Eukaryota</taxon>
        <taxon>Metazoa</taxon>
        <taxon>Ecdysozoa</taxon>
        <taxon>Arthropoda</taxon>
        <taxon>Crustacea</taxon>
        <taxon>Oligostraca</taxon>
        <taxon>Ostracoda</taxon>
        <taxon>Podocopa</taxon>
        <taxon>Podocopida</taxon>
        <taxon>Darwinulocopina</taxon>
        <taxon>Darwinuloidea</taxon>
        <taxon>Darwinulidae</taxon>
        <taxon>Darwinula</taxon>
    </lineage>
</organism>
<dbReference type="Pfam" id="PF00595">
    <property type="entry name" value="PDZ"/>
    <property type="match status" value="1"/>
</dbReference>
<dbReference type="GO" id="GO:0032588">
    <property type="term" value="C:trans-Golgi network membrane"/>
    <property type="evidence" value="ECO:0007669"/>
    <property type="project" value="TreeGrafter"/>
</dbReference>
<evidence type="ECO:0000256" key="12">
    <source>
        <dbReference type="ARBA" id="ARBA00023018"/>
    </source>
</evidence>
<dbReference type="GO" id="GO:0019904">
    <property type="term" value="F:protein domain specific binding"/>
    <property type="evidence" value="ECO:0007669"/>
    <property type="project" value="InterPro"/>
</dbReference>
<dbReference type="GO" id="GO:0014069">
    <property type="term" value="C:postsynaptic density"/>
    <property type="evidence" value="ECO:0007669"/>
    <property type="project" value="UniProtKB-SubCell"/>
</dbReference>
<evidence type="ECO:0000256" key="24">
    <source>
        <dbReference type="SAM" id="MobiDB-lite"/>
    </source>
</evidence>
<reference evidence="27" key="1">
    <citation type="submission" date="2020-11" db="EMBL/GenBank/DDBJ databases">
        <authorList>
            <person name="Tran Van P."/>
        </authorList>
    </citation>
    <scope>NUCLEOTIDE SEQUENCE</scope>
</reference>
<evidence type="ECO:0000256" key="18">
    <source>
        <dbReference type="ARBA" id="ARBA00031097"/>
    </source>
</evidence>
<dbReference type="GO" id="GO:0005856">
    <property type="term" value="C:cytoskeleton"/>
    <property type="evidence" value="ECO:0007669"/>
    <property type="project" value="UniProtKB-SubCell"/>
</dbReference>
<keyword evidence="15" id="KW-0009">Actin-binding</keyword>
<dbReference type="FunFam" id="2.30.42.10:FF:000073">
    <property type="entry name" value="Interacting with PRKCA"/>
    <property type="match status" value="1"/>
</dbReference>
<proteinExistence type="predicted"/>
<evidence type="ECO:0000259" key="26">
    <source>
        <dbReference type="PROSITE" id="PS50870"/>
    </source>
</evidence>
<dbReference type="GO" id="GO:0043113">
    <property type="term" value="P:receptor clustering"/>
    <property type="evidence" value="ECO:0007669"/>
    <property type="project" value="TreeGrafter"/>
</dbReference>
<dbReference type="GO" id="GO:0048471">
    <property type="term" value="C:perinuclear region of cytoplasm"/>
    <property type="evidence" value="ECO:0007669"/>
    <property type="project" value="UniProtKB-SubCell"/>
</dbReference>
<dbReference type="SMART" id="SM00228">
    <property type="entry name" value="PDZ"/>
    <property type="match status" value="1"/>
</dbReference>
<protein>
    <recommendedName>
        <fullName evidence="5">PRKCA-binding protein</fullName>
    </recommendedName>
    <alternativeName>
        <fullName evidence="19">Protein interacting with C kinase 1</fullName>
    </alternativeName>
    <alternativeName>
        <fullName evidence="18">Protein kinase C-alpha-binding protein</fullName>
    </alternativeName>
</protein>
<name>A0A7R8X9A1_9CRUS</name>
<dbReference type="EMBL" id="CAJPEV010000337">
    <property type="protein sequence ID" value="CAG0884172.1"/>
    <property type="molecule type" value="Genomic_DNA"/>
</dbReference>
<dbReference type="GO" id="GO:0034315">
    <property type="term" value="P:regulation of Arp2/3 complex-mediated actin nucleation"/>
    <property type="evidence" value="ECO:0007669"/>
    <property type="project" value="TreeGrafter"/>
</dbReference>
<feature type="domain" description="PDZ" evidence="25">
    <location>
        <begin position="34"/>
        <end position="117"/>
    </location>
</feature>
<feature type="region of interest" description="Disordered" evidence="24">
    <location>
        <begin position="434"/>
        <end position="457"/>
    </location>
</feature>
<dbReference type="GO" id="GO:0008021">
    <property type="term" value="C:synaptic vesicle"/>
    <property type="evidence" value="ECO:0007669"/>
    <property type="project" value="TreeGrafter"/>
</dbReference>
<keyword evidence="10" id="KW-0862">Zinc</keyword>
<dbReference type="InterPro" id="IPR010504">
    <property type="entry name" value="AH_dom"/>
</dbReference>
<dbReference type="GO" id="GO:0046872">
    <property type="term" value="F:metal ion binding"/>
    <property type="evidence" value="ECO:0007669"/>
    <property type="project" value="UniProtKB-KW"/>
</dbReference>
<dbReference type="GO" id="GO:0098842">
    <property type="term" value="C:postsynaptic early endosome"/>
    <property type="evidence" value="ECO:0007669"/>
    <property type="project" value="TreeGrafter"/>
</dbReference>
<keyword evidence="8" id="KW-0771">Synaptosome</keyword>
<evidence type="ECO:0000256" key="2">
    <source>
        <dbReference type="ARBA" id="ARBA00004245"/>
    </source>
</evidence>
<dbReference type="PROSITE" id="PS50106">
    <property type="entry name" value="PDZ"/>
    <property type="match status" value="1"/>
</dbReference>
<comment type="subcellular location">
    <subcellularLocation>
        <location evidence="2">Cytoplasm</location>
        <location evidence="2">Cytoskeleton</location>
    </subcellularLocation>
    <subcellularLocation>
        <location evidence="3">Cytoplasm</location>
        <location evidence="3">Perinuclear region</location>
    </subcellularLocation>
    <subcellularLocation>
        <location evidence="4">Membrane</location>
        <topology evidence="4">Lipid-anchor</topology>
    </subcellularLocation>
    <subcellularLocation>
        <location evidence="1">Membrane</location>
        <topology evidence="1">Peripheral membrane protein</topology>
    </subcellularLocation>
    <subcellularLocation>
        <location evidence="22">Postsynaptic density</location>
    </subcellularLocation>
    <subcellularLocation>
        <location evidence="21">Synapse</location>
        <location evidence="21">Synaptosome</location>
    </subcellularLocation>
</comment>
<evidence type="ECO:0000256" key="15">
    <source>
        <dbReference type="ARBA" id="ARBA00023203"/>
    </source>
</evidence>
<comment type="subunit">
    <text evidence="23">Monomer and homodimer. Interacts with CXADR. Interacts presynaptically with the glutamate receptors GRIA2, GRIA3, GRIK3, isoform 3 of GRIA4, isoform A of GRM4, GRM7 and GRM8; with NAPA and NAPB; and with BTG2. The interaction with NAPA and NAPB disrupts the interaction with GRIA2, conducting to the internalization of GRIA2. Interacts with PRKCA; with the amine transporters SLC6A2 and SLC6A3; with the channels ASIC1 and ASIC2; with the GTP-binding proteins ARF1 and ARF3; with the ephrin receptor tyrosine kinases EPHA7, EPHB1 and EPHB2; with ERBB2 and through its PDZ domain with the C-terminal tail of PRLHR. Interacts with UNC5A. Interacts (via AH domain) with NCS1/FREQ; in a calcium-dependent manner. Interacts with F-actin and associates with the ARP2/3 complex. Interacts (via PDZ domain) with ARF1 (activated); the interaction blocks Arp2/3 complex inhibition. Interacts with SORCS3.</text>
</comment>
<sequence>MQILCFLRSTMSLFDDEDLLYEEDKMGMKVTSGTVVLQKGANNLIGISIGGGAPHCPCLFVVQVFDDTPAGKDGTLESGDEIVGVNNKNVKGGNKTDVAHLIQESEGEVMIKYNKLHAEPKQGKTLDIILKKVKHRLVEHISSSTADTLGLSRAILCNDGLVRRLEHLERTEDFYRGLVEHTKNVLKSIYRVAHIQKDFGDTFASIGVREPQPRASDVFTKFGNIHRQLEKNAFDFIVAVRPMLKDLGTYLNKAIPDTKQTIKKYADVKFEYLSYCLKVKEMDDEEVCAAQLHEPLYRVETGNYEYRLVLRCRQDARRRFGKIRADVMVKLELLDQKHVQHCVAQRWCQDGRVLHDFTECDAIYQCVFPTYLQLQKLLAGFEKYYAENVKEFKDMENPEEDDEDEWEENELNVPLGIDVVATVQATNDPFSMPLADPLDTFSGNSQEDGEDAKLLDF</sequence>
<evidence type="ECO:0000256" key="1">
    <source>
        <dbReference type="ARBA" id="ARBA00004170"/>
    </source>
</evidence>
<dbReference type="InterPro" id="IPR030798">
    <property type="entry name" value="Arfaptin_fam"/>
</dbReference>
<dbReference type="GO" id="GO:0043005">
    <property type="term" value="C:neuron projection"/>
    <property type="evidence" value="ECO:0007669"/>
    <property type="project" value="UniProtKB-KW"/>
</dbReference>
<evidence type="ECO:0000313" key="27">
    <source>
        <dbReference type="EMBL" id="CAD7242924.1"/>
    </source>
</evidence>
<dbReference type="InterPro" id="IPR037959">
    <property type="entry name" value="PICK1_BAR"/>
</dbReference>
<dbReference type="InterPro" id="IPR036034">
    <property type="entry name" value="PDZ_sf"/>
</dbReference>
<dbReference type="SUPFAM" id="SSF103657">
    <property type="entry name" value="BAR/IMD domain-like"/>
    <property type="match status" value="1"/>
</dbReference>
<dbReference type="PANTHER" id="PTHR12141:SF1">
    <property type="entry name" value="PRKCA-BINDING PROTEIN"/>
    <property type="match status" value="1"/>
</dbReference>
<evidence type="ECO:0000256" key="21">
    <source>
        <dbReference type="ARBA" id="ARBA00034102"/>
    </source>
</evidence>
<dbReference type="CDD" id="cd07659">
    <property type="entry name" value="BAR_PICK1"/>
    <property type="match status" value="1"/>
</dbReference>
<accession>A0A7R8X9A1</accession>
<dbReference type="SMART" id="SM01015">
    <property type="entry name" value="Arfaptin"/>
    <property type="match status" value="1"/>
</dbReference>
<evidence type="ECO:0000256" key="13">
    <source>
        <dbReference type="ARBA" id="ARBA00023136"/>
    </source>
</evidence>
<dbReference type="InterPro" id="IPR027267">
    <property type="entry name" value="AH/BAR_dom_sf"/>
</dbReference>
<evidence type="ECO:0000256" key="23">
    <source>
        <dbReference type="ARBA" id="ARBA00093501"/>
    </source>
</evidence>
<dbReference type="EMBL" id="LR899854">
    <property type="protein sequence ID" value="CAD7242924.1"/>
    <property type="molecule type" value="Genomic_DNA"/>
</dbReference>
<dbReference type="OrthoDB" id="5917245at2759"/>
<dbReference type="InterPro" id="IPR001478">
    <property type="entry name" value="PDZ"/>
</dbReference>
<dbReference type="Gene3D" id="1.20.1270.60">
    <property type="entry name" value="Arfaptin homology (AH) domain/BAR domain"/>
    <property type="match status" value="1"/>
</dbReference>
<comment type="function">
    <text evidence="20">Probable adapter protein that bind to and organize the subcellular localization of a variety of membrane proteins containing some PDZ recognition sequence. Involved in the clustering of various receptors, possibly by acting at the receptor internalization level. Plays a role in synaptic plasticity by regulating the trafficking and internalization of AMPA receptors. May be regulated upon PRKCA activation. May regulate ASIC1/ASIC3 channel. Regulates actin polymerization by inhibiting the actin-nucleating activity of the Arp2/3 complex; the function is competitive with nucleation promoting factors and is linked to neuronal morphology regulation and AMPA receptor (AMPAR) endocytosis. Via interaction with the Arp2/3 complex involved in regulation of synaptic plasicity of excitatory synapses and required for spine shrinkage during long-term depression (LTD). Involved in regulation of astrocyte morphology, antagonistic to Arp2/3 complex activator WASL/N-WASP function.</text>
</comment>
<dbReference type="GO" id="GO:0005543">
    <property type="term" value="F:phospholipid binding"/>
    <property type="evidence" value="ECO:0007669"/>
    <property type="project" value="TreeGrafter"/>
</dbReference>
<dbReference type="GO" id="GO:0003779">
    <property type="term" value="F:actin binding"/>
    <property type="evidence" value="ECO:0007669"/>
    <property type="project" value="UniProtKB-KW"/>
</dbReference>
<evidence type="ECO:0000256" key="3">
    <source>
        <dbReference type="ARBA" id="ARBA00004556"/>
    </source>
</evidence>
<evidence type="ECO:0000256" key="5">
    <source>
        <dbReference type="ARBA" id="ARBA00017975"/>
    </source>
</evidence>
<keyword evidence="12" id="KW-0770">Synapse</keyword>
<evidence type="ECO:0000313" key="28">
    <source>
        <dbReference type="Proteomes" id="UP000677054"/>
    </source>
</evidence>
<dbReference type="GO" id="GO:0097062">
    <property type="term" value="P:dendritic spine maintenance"/>
    <property type="evidence" value="ECO:0007669"/>
    <property type="project" value="TreeGrafter"/>
</dbReference>
<evidence type="ECO:0000256" key="8">
    <source>
        <dbReference type="ARBA" id="ARBA00022599"/>
    </source>
</evidence>
<gene>
    <name evidence="27" type="ORF">DSTB1V02_LOCUS2865</name>
</gene>
<dbReference type="GO" id="GO:0005886">
    <property type="term" value="C:plasma membrane"/>
    <property type="evidence" value="ECO:0007669"/>
    <property type="project" value="GOC"/>
</dbReference>
<evidence type="ECO:0000256" key="9">
    <source>
        <dbReference type="ARBA" id="ARBA00022723"/>
    </source>
</evidence>
<evidence type="ECO:0000259" key="25">
    <source>
        <dbReference type="PROSITE" id="PS50106"/>
    </source>
</evidence>
<dbReference type="SUPFAM" id="SSF50156">
    <property type="entry name" value="PDZ domain-like"/>
    <property type="match status" value="1"/>
</dbReference>
<dbReference type="GO" id="GO:0006886">
    <property type="term" value="P:intracellular protein transport"/>
    <property type="evidence" value="ECO:0007669"/>
    <property type="project" value="TreeGrafter"/>
</dbReference>
<evidence type="ECO:0000256" key="10">
    <source>
        <dbReference type="ARBA" id="ARBA00022833"/>
    </source>
</evidence>
<keyword evidence="7" id="KW-0597">Phosphoprotein</keyword>
<dbReference type="PROSITE" id="PS50870">
    <property type="entry name" value="AH"/>
    <property type="match status" value="1"/>
</dbReference>
<evidence type="ECO:0000256" key="17">
    <source>
        <dbReference type="ARBA" id="ARBA00023288"/>
    </source>
</evidence>
<dbReference type="GO" id="GO:0005080">
    <property type="term" value="F:protein kinase C binding"/>
    <property type="evidence" value="ECO:0007669"/>
    <property type="project" value="TreeGrafter"/>
</dbReference>
<dbReference type="AlphaFoldDB" id="A0A7R8X9A1"/>
<feature type="domain" description="AH" evidence="26">
    <location>
        <begin position="156"/>
        <end position="340"/>
    </location>
</feature>
<evidence type="ECO:0000256" key="6">
    <source>
        <dbReference type="ARBA" id="ARBA00022490"/>
    </source>
</evidence>
<evidence type="ECO:0000256" key="11">
    <source>
        <dbReference type="ARBA" id="ARBA00022837"/>
    </source>
</evidence>
<keyword evidence="28" id="KW-1185">Reference proteome</keyword>
<dbReference type="GO" id="GO:0002092">
    <property type="term" value="P:positive regulation of receptor internalization"/>
    <property type="evidence" value="ECO:0007669"/>
    <property type="project" value="TreeGrafter"/>
</dbReference>
<keyword evidence="9" id="KW-0479">Metal-binding</keyword>
<keyword evidence="13" id="KW-0472">Membrane</keyword>
<evidence type="ECO:0000256" key="19">
    <source>
        <dbReference type="ARBA" id="ARBA00032804"/>
    </source>
</evidence>
<dbReference type="Gene3D" id="2.30.42.10">
    <property type="match status" value="1"/>
</dbReference>
<dbReference type="PANTHER" id="PTHR12141">
    <property type="entry name" value="ARFAPTIN-RELATED"/>
    <property type="match status" value="1"/>
</dbReference>
<keyword evidence="14" id="KW-0564">Palmitate</keyword>
<dbReference type="Proteomes" id="UP000677054">
    <property type="component" value="Unassembled WGS sequence"/>
</dbReference>
<evidence type="ECO:0000256" key="7">
    <source>
        <dbReference type="ARBA" id="ARBA00022553"/>
    </source>
</evidence>
<evidence type="ECO:0000256" key="4">
    <source>
        <dbReference type="ARBA" id="ARBA00004635"/>
    </source>
</evidence>